<sequence>MHLYLAPLLALLVPQAVLGYGKQSPPFTLSFPNHPHVPLKCRGKPVYIDWESRYLGCFHHPRTDVFNARIGKLPEPVTYQSSSPGIVFLDTPRFNNREVLQLQGFSEKHRKVIGYPLRVSPPRKFKYYTYEAPEEENEDIDAFITSLESLAEPKFCLYKERIYFDELELYDELFGNVPVDRKPPSCARVGGSKNFHLEWTKTGDE</sequence>
<evidence type="ECO:0008006" key="4">
    <source>
        <dbReference type="Google" id="ProtNLM"/>
    </source>
</evidence>
<feature type="chain" id="PRO_5020414979" description="Ig-like domain-containing protein" evidence="1">
    <location>
        <begin position="20"/>
        <end position="205"/>
    </location>
</feature>
<dbReference type="AlphaFoldDB" id="A0A4S2N6S5"/>
<proteinExistence type="predicted"/>
<evidence type="ECO:0000256" key="1">
    <source>
        <dbReference type="SAM" id="SignalP"/>
    </source>
</evidence>
<keyword evidence="3" id="KW-1185">Reference proteome</keyword>
<dbReference type="Proteomes" id="UP000298138">
    <property type="component" value="Unassembled WGS sequence"/>
</dbReference>
<protein>
    <recommendedName>
        <fullName evidence="4">Ig-like domain-containing protein</fullName>
    </recommendedName>
</protein>
<evidence type="ECO:0000313" key="2">
    <source>
        <dbReference type="EMBL" id="TGZ84990.1"/>
    </source>
</evidence>
<keyword evidence="1" id="KW-0732">Signal</keyword>
<evidence type="ECO:0000313" key="3">
    <source>
        <dbReference type="Proteomes" id="UP000298138"/>
    </source>
</evidence>
<accession>A0A4S2N6S5</accession>
<gene>
    <name evidence="2" type="ORF">EX30DRAFT_392384</name>
</gene>
<dbReference type="EMBL" id="ML220112">
    <property type="protein sequence ID" value="TGZ84990.1"/>
    <property type="molecule type" value="Genomic_DNA"/>
</dbReference>
<reference evidence="2 3" key="1">
    <citation type="submission" date="2019-04" db="EMBL/GenBank/DDBJ databases">
        <title>Comparative genomics and transcriptomics to analyze fruiting body development in filamentous ascomycetes.</title>
        <authorList>
            <consortium name="DOE Joint Genome Institute"/>
            <person name="Lutkenhaus R."/>
            <person name="Traeger S."/>
            <person name="Breuer J."/>
            <person name="Kuo A."/>
            <person name="Lipzen A."/>
            <person name="Pangilinan J."/>
            <person name="Dilworth D."/>
            <person name="Sandor L."/>
            <person name="Poggeler S."/>
            <person name="Barry K."/>
            <person name="Grigoriev I.V."/>
            <person name="Nowrousian M."/>
        </authorList>
    </citation>
    <scope>NUCLEOTIDE SEQUENCE [LARGE SCALE GENOMIC DNA]</scope>
    <source>
        <strain evidence="2 3">CBS 389.68</strain>
    </source>
</reference>
<dbReference type="InParanoid" id="A0A4S2N6S5"/>
<name>A0A4S2N6S5_9PEZI</name>
<organism evidence="2 3">
    <name type="scientific">Ascodesmis nigricans</name>
    <dbReference type="NCBI Taxonomy" id="341454"/>
    <lineage>
        <taxon>Eukaryota</taxon>
        <taxon>Fungi</taxon>
        <taxon>Dikarya</taxon>
        <taxon>Ascomycota</taxon>
        <taxon>Pezizomycotina</taxon>
        <taxon>Pezizomycetes</taxon>
        <taxon>Pezizales</taxon>
        <taxon>Ascodesmidaceae</taxon>
        <taxon>Ascodesmis</taxon>
    </lineage>
</organism>
<feature type="signal peptide" evidence="1">
    <location>
        <begin position="1"/>
        <end position="19"/>
    </location>
</feature>